<protein>
    <submittedName>
        <fullName evidence="2">Uncharacterized protein</fullName>
    </submittedName>
</protein>
<dbReference type="EMBL" id="CP038618">
    <property type="protein sequence ID" value="QBY46316.1"/>
    <property type="molecule type" value="Genomic_DNA"/>
</dbReference>
<gene>
    <name evidence="2" type="ORF">ArsFIN_49270</name>
</gene>
<evidence type="ECO:0000256" key="1">
    <source>
        <dbReference type="SAM" id="SignalP"/>
    </source>
</evidence>
<feature type="signal peptide" evidence="1">
    <location>
        <begin position="1"/>
        <end position="32"/>
    </location>
</feature>
<evidence type="ECO:0000313" key="2">
    <source>
        <dbReference type="EMBL" id="QBY46316.1"/>
    </source>
</evidence>
<keyword evidence="1" id="KW-0732">Signal</keyword>
<reference evidence="2 3" key="1">
    <citation type="submission" date="2019-03" db="EMBL/GenBank/DDBJ databases">
        <title>Long-read sequencing reveals hyperdense prophage content in a complex bacterial symbiont genome.</title>
        <authorList>
            <person name="Frost C.L."/>
            <person name="Siozios S."/>
            <person name="Nadal-Jimenez P."/>
            <person name="Brockhurst M.A."/>
            <person name="King K.C."/>
            <person name="Darby A.C."/>
            <person name="Hurst G.D.D."/>
        </authorList>
    </citation>
    <scope>NUCLEOTIDE SEQUENCE [LARGE SCALE GENOMIC DNA]</scope>
    <source>
        <strain evidence="2 3">FIN</strain>
        <plasmid evidence="3">parsfin6</plasmid>
    </source>
</reference>
<dbReference type="Proteomes" id="UP000295134">
    <property type="component" value="Plasmid pArsFIN6"/>
</dbReference>
<organism evidence="2 3">
    <name type="scientific">Arsenophonus nasoniae</name>
    <name type="common">son-killer infecting Nasonia vitripennis</name>
    <dbReference type="NCBI Taxonomy" id="638"/>
    <lineage>
        <taxon>Bacteria</taxon>
        <taxon>Pseudomonadati</taxon>
        <taxon>Pseudomonadota</taxon>
        <taxon>Gammaproteobacteria</taxon>
        <taxon>Enterobacterales</taxon>
        <taxon>Morganellaceae</taxon>
        <taxon>Arsenophonus</taxon>
    </lineage>
</organism>
<sequence>MEIYPQFYRKFYTKQVATLLISSLFLNTAVFAKTIDFNTPEGIHRLDG</sequence>
<keyword evidence="2" id="KW-0614">Plasmid</keyword>
<geneLocation type="plasmid" evidence="3">
    <name>parsfin6</name>
</geneLocation>
<evidence type="ECO:0000313" key="3">
    <source>
        <dbReference type="Proteomes" id="UP000295134"/>
    </source>
</evidence>
<feature type="chain" id="PRO_5020737401" evidence="1">
    <location>
        <begin position="33"/>
        <end position="48"/>
    </location>
</feature>
<dbReference type="KEGG" id="ans:ArsFIN_49270"/>
<accession>A0A4P7L1J6</accession>
<proteinExistence type="predicted"/>
<name>A0A4P7L1J6_9GAMM</name>
<dbReference type="AlphaFoldDB" id="A0A4P7L1J6"/>